<dbReference type="EMBL" id="JABWDY010023332">
    <property type="protein sequence ID" value="KAF5190998.1"/>
    <property type="molecule type" value="Genomic_DNA"/>
</dbReference>
<evidence type="ECO:0000259" key="2">
    <source>
        <dbReference type="Pfam" id="PF19259"/>
    </source>
</evidence>
<gene>
    <name evidence="3" type="ORF">FRX31_019415</name>
</gene>
<evidence type="ECO:0000313" key="3">
    <source>
        <dbReference type="EMBL" id="KAF5190998.1"/>
    </source>
</evidence>
<keyword evidence="1" id="KW-0175">Coiled coil</keyword>
<feature type="coiled-coil region" evidence="1">
    <location>
        <begin position="7"/>
        <end position="37"/>
    </location>
</feature>
<accession>A0A7J6W2I2</accession>
<dbReference type="InterPro" id="IPR045358">
    <property type="entry name" value="Ty3_capsid"/>
</dbReference>
<evidence type="ECO:0000313" key="4">
    <source>
        <dbReference type="Proteomes" id="UP000554482"/>
    </source>
</evidence>
<protein>
    <recommendedName>
        <fullName evidence="2">Ty3 transposon capsid-like protein domain-containing protein</fullName>
    </recommendedName>
</protein>
<dbReference type="Proteomes" id="UP000554482">
    <property type="component" value="Unassembled WGS sequence"/>
</dbReference>
<keyword evidence="4" id="KW-1185">Reference proteome</keyword>
<name>A0A7J6W2I2_THATH</name>
<dbReference type="Pfam" id="PF19259">
    <property type="entry name" value="Ty3_capsid"/>
    <property type="match status" value="1"/>
</dbReference>
<dbReference type="AlphaFoldDB" id="A0A7J6W2I2"/>
<organism evidence="3 4">
    <name type="scientific">Thalictrum thalictroides</name>
    <name type="common">Rue-anemone</name>
    <name type="synonym">Anemone thalictroides</name>
    <dbReference type="NCBI Taxonomy" id="46969"/>
    <lineage>
        <taxon>Eukaryota</taxon>
        <taxon>Viridiplantae</taxon>
        <taxon>Streptophyta</taxon>
        <taxon>Embryophyta</taxon>
        <taxon>Tracheophyta</taxon>
        <taxon>Spermatophyta</taxon>
        <taxon>Magnoliopsida</taxon>
        <taxon>Ranunculales</taxon>
        <taxon>Ranunculaceae</taxon>
        <taxon>Thalictroideae</taxon>
        <taxon>Thalictrum</taxon>
    </lineage>
</organism>
<reference evidence="3 4" key="1">
    <citation type="submission" date="2020-06" db="EMBL/GenBank/DDBJ databases">
        <title>Transcriptomic and genomic resources for Thalictrum thalictroides and T. hernandezii: Facilitating candidate gene discovery in an emerging model plant lineage.</title>
        <authorList>
            <person name="Arias T."/>
            <person name="Riano-Pachon D.M."/>
            <person name="Di Stilio V.S."/>
        </authorList>
    </citation>
    <scope>NUCLEOTIDE SEQUENCE [LARGE SCALE GENOMIC DNA]</scope>
    <source>
        <strain evidence="4">cv. WT478/WT964</strain>
        <tissue evidence="3">Leaves</tissue>
    </source>
</reference>
<dbReference type="OrthoDB" id="1435174at2759"/>
<evidence type="ECO:0000256" key="1">
    <source>
        <dbReference type="SAM" id="Coils"/>
    </source>
</evidence>
<sequence length="393" mass="44759">MADNTRMKNFEANLKIYDNKIAEINGKQDEFNEKQNEFQGDLEDIRSLVLEMKSDLVSLTKNIESVLKLQEKDAQINKTATYVPIDLVGKEASSQSSGDGVLGRPPGVGYRNGQFHGNNLGKLPDLMVEQSNFNSFSRYGNFKVPKLDFPQFNGDDVRGWIRKANRYFLFNPIDSGQMVLFASLHLQGRADTWFHTYVESLEKLKWEDFTKVVRSRFSEEAYENVIGEFNKLLQTGSVLEYQEKFEELQALVLLKNKNLDEGYFVDSFISGLKAEIRSSVQMFGPRDLPHAISLARLQESTLENVQRSYRVNNKPLYLQPGAAFNSSNQGNTTKVNPYVSSFSNNSKFSSNSRASTSLRYSKHSRTEVYGGGYCNKILYSKSSWDDGCTIFYF</sequence>
<proteinExistence type="predicted"/>
<feature type="domain" description="Ty3 transposon capsid-like protein" evidence="2">
    <location>
        <begin position="177"/>
        <end position="303"/>
    </location>
</feature>
<comment type="caution">
    <text evidence="3">The sequence shown here is derived from an EMBL/GenBank/DDBJ whole genome shotgun (WGS) entry which is preliminary data.</text>
</comment>